<dbReference type="Pfam" id="PF13023">
    <property type="entry name" value="HD_3"/>
    <property type="match status" value="1"/>
</dbReference>
<dbReference type="EC" id="3.1.3.89" evidence="8"/>
<dbReference type="FunCoup" id="G8JPQ1">
    <property type="interactions" value="499"/>
</dbReference>
<reference evidence="16" key="1">
    <citation type="journal article" date="2012" name="G3 (Bethesda)">
        <title>Pichia sorbitophila, an interspecies yeast hybrid reveals early steps of genome resolution following polyploidization.</title>
        <authorList>
            <person name="Leh Louis V."/>
            <person name="Despons L."/>
            <person name="Friedrich A."/>
            <person name="Martin T."/>
            <person name="Durrens P."/>
            <person name="Casaregola S."/>
            <person name="Neuveglise C."/>
            <person name="Fairhead C."/>
            <person name="Marck C."/>
            <person name="Cruz J.A."/>
            <person name="Straub M.L."/>
            <person name="Kugler V."/>
            <person name="Sacerdot C."/>
            <person name="Uzunov Z."/>
            <person name="Thierry A."/>
            <person name="Weiss S."/>
            <person name="Bleykasten C."/>
            <person name="De Montigny J."/>
            <person name="Jacques N."/>
            <person name="Jung P."/>
            <person name="Lemaire M."/>
            <person name="Mallet S."/>
            <person name="Morel G."/>
            <person name="Richard G.F."/>
            <person name="Sarkar A."/>
            <person name="Savel G."/>
            <person name="Schacherer J."/>
            <person name="Seret M.L."/>
            <person name="Talla E."/>
            <person name="Samson G."/>
            <person name="Jubin C."/>
            <person name="Poulain J."/>
            <person name="Vacherie B."/>
            <person name="Barbe V."/>
            <person name="Pelletier E."/>
            <person name="Sherman D.J."/>
            <person name="Westhof E."/>
            <person name="Weissenbach J."/>
            <person name="Baret P.V."/>
            <person name="Wincker P."/>
            <person name="Gaillardin C."/>
            <person name="Dujon B."/>
            <person name="Souciet J.L."/>
        </authorList>
    </citation>
    <scope>NUCLEOTIDE SEQUENCE [LARGE SCALE GENOMIC DNA]</scope>
    <source>
        <strain evidence="16">CBS 270.75 / DBVPG 7215 / KCTC 17166 / NRRL Y-17582</strain>
    </source>
</reference>
<evidence type="ECO:0000256" key="3">
    <source>
        <dbReference type="ARBA" id="ARBA00001941"/>
    </source>
</evidence>
<evidence type="ECO:0000259" key="14">
    <source>
        <dbReference type="PROSITE" id="PS51831"/>
    </source>
</evidence>
<evidence type="ECO:0000256" key="13">
    <source>
        <dbReference type="SAM" id="MobiDB-lite"/>
    </source>
</evidence>
<evidence type="ECO:0000256" key="10">
    <source>
        <dbReference type="ARBA" id="ARBA00022801"/>
    </source>
</evidence>
<dbReference type="FunFam" id="1.10.3210.10:FF:000011">
    <property type="entry name" value="HD domain-containing protein 2"/>
    <property type="match status" value="1"/>
</dbReference>
<dbReference type="PANTHER" id="PTHR11845:SF13">
    <property type="entry name" value="5'-DEOXYNUCLEOTIDASE HDDC2"/>
    <property type="match status" value="1"/>
</dbReference>
<evidence type="ECO:0000256" key="1">
    <source>
        <dbReference type="ARBA" id="ARBA00001638"/>
    </source>
</evidence>
<dbReference type="STRING" id="931890.G8JPQ1"/>
<dbReference type="EMBL" id="CP002498">
    <property type="protein sequence ID" value="AET38006.1"/>
    <property type="molecule type" value="Genomic_DNA"/>
</dbReference>
<name>G8JPQ1_ERECY</name>
<dbReference type="SMART" id="SM00471">
    <property type="entry name" value="HDc"/>
    <property type="match status" value="1"/>
</dbReference>
<dbReference type="GO" id="GO:0008253">
    <property type="term" value="F:5'-nucleotidase activity"/>
    <property type="evidence" value="ECO:0007669"/>
    <property type="project" value="EnsemblFungi"/>
</dbReference>
<dbReference type="Gene3D" id="1.10.3210.10">
    <property type="entry name" value="Hypothetical protein af1432"/>
    <property type="match status" value="1"/>
</dbReference>
<dbReference type="InterPro" id="IPR039356">
    <property type="entry name" value="YfbR/HDDC2"/>
</dbReference>
<dbReference type="GO" id="GO:0002953">
    <property type="term" value="F:5'-deoxynucleotidase activity"/>
    <property type="evidence" value="ECO:0007669"/>
    <property type="project" value="UniProtKB-EC"/>
</dbReference>
<comment type="function">
    <text evidence="5">Catalyzes the dephosphorylation of the nucleoside 5'-monophosphates deoxyadenosine monophosphate (dAMP), deoxycytidine monophosphate (dCMP), deoxyguanosine monophosphate (dGMP) and deoxythymidine monophosphate (dTMP).</text>
</comment>
<comment type="catalytic activity">
    <reaction evidence="1">
        <text>a 2'-deoxyribonucleoside 5'-phosphate + H2O = a 2'-deoxyribonucleoside + phosphate</text>
        <dbReference type="Rhea" id="RHEA:36167"/>
        <dbReference type="ChEBI" id="CHEBI:15377"/>
        <dbReference type="ChEBI" id="CHEBI:18274"/>
        <dbReference type="ChEBI" id="CHEBI:43474"/>
        <dbReference type="ChEBI" id="CHEBI:65317"/>
        <dbReference type="EC" id="3.1.3.89"/>
    </reaction>
</comment>
<dbReference type="OrthoDB" id="10254258at2759"/>
<sequence>MLQRRNNVPTTTHTSIPLEMSWNPEDHIPVEVKELLSEPSPNYVISFLHIIELLKIQRRTGWVDVGINPCESIGDHMYRMGVSSMLIKNPEVNRDKCVRIALVHDMAESLVGDITPLGGITKEEKHRREWETMQYLCEKVIRPYNPVAADEIMADFVAYEREDCLEARYVKDIDKFEMLVQCFEYERRHKFSKELEQFWSAVSSIKTEEVKSWVTDLQARRDLFMKS</sequence>
<dbReference type="Proteomes" id="UP000006790">
    <property type="component" value="Chromosome 2"/>
</dbReference>
<dbReference type="InterPro" id="IPR003607">
    <property type="entry name" value="HD/PDEase_dom"/>
</dbReference>
<keyword evidence="16" id="KW-1185">Reference proteome</keyword>
<evidence type="ECO:0000256" key="5">
    <source>
        <dbReference type="ARBA" id="ARBA00004074"/>
    </source>
</evidence>
<comment type="cofactor">
    <cofactor evidence="2">
        <name>Mn(2+)</name>
        <dbReference type="ChEBI" id="CHEBI:29035"/>
    </cofactor>
</comment>
<evidence type="ECO:0000256" key="8">
    <source>
        <dbReference type="ARBA" id="ARBA00012964"/>
    </source>
</evidence>
<gene>
    <name evidence="15" type="ordered locus">Ecym_2260</name>
</gene>
<dbReference type="KEGG" id="erc:Ecym_2260"/>
<comment type="cofactor">
    <cofactor evidence="3">
        <name>Co(2+)</name>
        <dbReference type="ChEBI" id="CHEBI:48828"/>
    </cofactor>
</comment>
<evidence type="ECO:0000313" key="16">
    <source>
        <dbReference type="Proteomes" id="UP000006790"/>
    </source>
</evidence>
<dbReference type="GO" id="GO:0009159">
    <property type="term" value="P:deoxyribonucleoside monophosphate catabolic process"/>
    <property type="evidence" value="ECO:0007669"/>
    <property type="project" value="EnsemblFungi"/>
</dbReference>
<dbReference type="HOGENOM" id="CLU_039453_2_0_1"/>
<evidence type="ECO:0000256" key="6">
    <source>
        <dbReference type="ARBA" id="ARBA00009999"/>
    </source>
</evidence>
<evidence type="ECO:0000256" key="7">
    <source>
        <dbReference type="ARBA" id="ARBA00011738"/>
    </source>
</evidence>
<organism evidence="15 16">
    <name type="scientific">Eremothecium cymbalariae (strain CBS 270.75 / DBVPG 7215 / KCTC 17166 / NRRL Y-17582)</name>
    <name type="common">Yeast</name>
    <dbReference type="NCBI Taxonomy" id="931890"/>
    <lineage>
        <taxon>Eukaryota</taxon>
        <taxon>Fungi</taxon>
        <taxon>Dikarya</taxon>
        <taxon>Ascomycota</taxon>
        <taxon>Saccharomycotina</taxon>
        <taxon>Saccharomycetes</taxon>
        <taxon>Saccharomycetales</taxon>
        <taxon>Saccharomycetaceae</taxon>
        <taxon>Eremothecium</taxon>
    </lineage>
</organism>
<keyword evidence="11" id="KW-0460">Magnesium</keyword>
<dbReference type="RefSeq" id="XP_003644823.1">
    <property type="nucleotide sequence ID" value="XM_003644775.1"/>
</dbReference>
<comment type="subunit">
    <text evidence="7">Homodimer.</text>
</comment>
<dbReference type="AlphaFoldDB" id="G8JPQ1"/>
<feature type="compositionally biased region" description="Polar residues" evidence="13">
    <location>
        <begin position="1"/>
        <end position="15"/>
    </location>
</feature>
<evidence type="ECO:0000256" key="2">
    <source>
        <dbReference type="ARBA" id="ARBA00001936"/>
    </source>
</evidence>
<dbReference type="GeneID" id="11470579"/>
<keyword evidence="12" id="KW-0170">Cobalt</keyword>
<dbReference type="PROSITE" id="PS51831">
    <property type="entry name" value="HD"/>
    <property type="match status" value="1"/>
</dbReference>
<comment type="similarity">
    <text evidence="6">Belongs to the HDDC2 family.</text>
</comment>
<dbReference type="InterPro" id="IPR006674">
    <property type="entry name" value="HD_domain"/>
</dbReference>
<comment type="cofactor">
    <cofactor evidence="4">
        <name>Mg(2+)</name>
        <dbReference type="ChEBI" id="CHEBI:18420"/>
    </cofactor>
</comment>
<evidence type="ECO:0000256" key="9">
    <source>
        <dbReference type="ARBA" id="ARBA00022723"/>
    </source>
</evidence>
<evidence type="ECO:0000256" key="11">
    <source>
        <dbReference type="ARBA" id="ARBA00022842"/>
    </source>
</evidence>
<feature type="domain" description="HD" evidence="14">
    <location>
        <begin position="73"/>
        <end position="179"/>
    </location>
</feature>
<dbReference type="eggNOG" id="KOG3197">
    <property type="taxonomic scope" value="Eukaryota"/>
</dbReference>
<evidence type="ECO:0000313" key="15">
    <source>
        <dbReference type="EMBL" id="AET38006.1"/>
    </source>
</evidence>
<keyword evidence="10" id="KW-0378">Hydrolase</keyword>
<accession>G8JPQ1</accession>
<keyword evidence="9" id="KW-0479">Metal-binding</keyword>
<dbReference type="PANTHER" id="PTHR11845">
    <property type="entry name" value="5'-DEOXYNUCLEOTIDASE HDDC2"/>
    <property type="match status" value="1"/>
</dbReference>
<dbReference type="GO" id="GO:0046872">
    <property type="term" value="F:metal ion binding"/>
    <property type="evidence" value="ECO:0007669"/>
    <property type="project" value="UniProtKB-KW"/>
</dbReference>
<evidence type="ECO:0000256" key="4">
    <source>
        <dbReference type="ARBA" id="ARBA00001946"/>
    </source>
</evidence>
<feature type="region of interest" description="Disordered" evidence="13">
    <location>
        <begin position="1"/>
        <end position="20"/>
    </location>
</feature>
<protein>
    <recommendedName>
        <fullName evidence="8">5'-deoxynucleotidase</fullName>
        <ecNumber evidence="8">3.1.3.89</ecNumber>
    </recommendedName>
</protein>
<evidence type="ECO:0000256" key="12">
    <source>
        <dbReference type="ARBA" id="ARBA00023285"/>
    </source>
</evidence>
<proteinExistence type="inferred from homology"/>
<dbReference type="GO" id="GO:0005737">
    <property type="term" value="C:cytoplasm"/>
    <property type="evidence" value="ECO:0007669"/>
    <property type="project" value="TreeGrafter"/>
</dbReference>
<dbReference type="OMA" id="TWRLCLM"/>
<dbReference type="SUPFAM" id="SSF109604">
    <property type="entry name" value="HD-domain/PDEase-like"/>
    <property type="match status" value="1"/>
</dbReference>
<dbReference type="InParanoid" id="G8JPQ1"/>